<comment type="caution">
    <text evidence="4">The sequence shown here is derived from an EMBL/GenBank/DDBJ whole genome shotgun (WGS) entry which is preliminary data.</text>
</comment>
<keyword evidence="3" id="KW-0479">Metal-binding</keyword>
<proteinExistence type="predicted"/>
<dbReference type="Pfam" id="PF01501">
    <property type="entry name" value="Glyco_transf_8"/>
    <property type="match status" value="1"/>
</dbReference>
<accession>A0A0F4LU04</accession>
<evidence type="ECO:0000313" key="4">
    <source>
        <dbReference type="EMBL" id="KJY62095.1"/>
    </source>
</evidence>
<reference evidence="4 5" key="1">
    <citation type="submission" date="2015-01" db="EMBL/GenBank/DDBJ databases">
        <title>Comparative genomics of the lactic acid bacteria isolated from the honey bee gut.</title>
        <authorList>
            <person name="Ellegaard K.M."/>
            <person name="Tamarit D."/>
            <person name="Javelind E."/>
            <person name="Olofsson T."/>
            <person name="Andersson S.G."/>
            <person name="Vasquez A."/>
        </authorList>
    </citation>
    <scope>NUCLEOTIDE SEQUENCE [LARGE SCALE GENOMIC DNA]</scope>
    <source>
        <strain evidence="4 5">Hma11</strain>
    </source>
</reference>
<dbReference type="AlphaFoldDB" id="A0A0F4LU04"/>
<evidence type="ECO:0000256" key="1">
    <source>
        <dbReference type="ARBA" id="ARBA00022676"/>
    </source>
</evidence>
<dbReference type="GO" id="GO:0046872">
    <property type="term" value="F:metal ion binding"/>
    <property type="evidence" value="ECO:0007669"/>
    <property type="project" value="UniProtKB-KW"/>
</dbReference>
<sequence>MNILFCGDHNAENGILIAILSLLKNSGSEELHIYILTMYTQSFKKKFSPFSKHAADYLKSLLVKQNPNSTLKLMDCTGLFVREPLVANMSTRFTPYAMLRLYADEIPQLPDKILYLDADVIVRQSLAEFYHQDLTDTEFVGVLDYWGRFFFHNLHQHRVFDYVNSGVLLLNLPEIRKTNLFAKIRHLLQTRTVLMPDQTALNRFASEKRLAPRRYNEQYKLQPDTVIQHFTTSFRFWPVFHTQTVKPWQVEQVHDVLKLHEYDDILTEYLGTKDNLVKDKD</sequence>
<evidence type="ECO:0000256" key="2">
    <source>
        <dbReference type="ARBA" id="ARBA00022679"/>
    </source>
</evidence>
<dbReference type="Proteomes" id="UP000033682">
    <property type="component" value="Unassembled WGS sequence"/>
</dbReference>
<keyword evidence="5" id="KW-1185">Reference proteome</keyword>
<keyword evidence="1" id="KW-0328">Glycosyltransferase</keyword>
<dbReference type="GO" id="GO:0016757">
    <property type="term" value="F:glycosyltransferase activity"/>
    <property type="evidence" value="ECO:0007669"/>
    <property type="project" value="UniProtKB-KW"/>
</dbReference>
<dbReference type="EMBL" id="JXLG01000003">
    <property type="protein sequence ID" value="KJY62095.1"/>
    <property type="molecule type" value="Genomic_DNA"/>
</dbReference>
<dbReference type="STRING" id="303541.JF72_00750"/>
<dbReference type="PANTHER" id="PTHR13778:SF47">
    <property type="entry name" value="LIPOPOLYSACCHARIDE 1,3-GALACTOSYLTRANSFERASE"/>
    <property type="match status" value="1"/>
</dbReference>
<dbReference type="InterPro" id="IPR050748">
    <property type="entry name" value="Glycosyltrans_8_dom-fam"/>
</dbReference>
<organism evidence="4 5">
    <name type="scientific">Lactobacillus apis</name>
    <dbReference type="NCBI Taxonomy" id="303541"/>
    <lineage>
        <taxon>Bacteria</taxon>
        <taxon>Bacillati</taxon>
        <taxon>Bacillota</taxon>
        <taxon>Bacilli</taxon>
        <taxon>Lactobacillales</taxon>
        <taxon>Lactobacillaceae</taxon>
        <taxon>Lactobacillus</taxon>
    </lineage>
</organism>
<evidence type="ECO:0000256" key="3">
    <source>
        <dbReference type="ARBA" id="ARBA00022723"/>
    </source>
</evidence>
<protein>
    <submittedName>
        <fullName evidence="4">Putative glycosyl transferase</fullName>
    </submittedName>
</protein>
<dbReference type="Gene3D" id="3.90.550.10">
    <property type="entry name" value="Spore Coat Polysaccharide Biosynthesis Protein SpsA, Chain A"/>
    <property type="match status" value="1"/>
</dbReference>
<name>A0A0F4LU04_9LACO</name>
<dbReference type="InterPro" id="IPR029044">
    <property type="entry name" value="Nucleotide-diphossugar_trans"/>
</dbReference>
<gene>
    <name evidence="4" type="ORF">JF72_00750</name>
</gene>
<dbReference type="PANTHER" id="PTHR13778">
    <property type="entry name" value="GLYCOSYLTRANSFERASE 8 DOMAIN-CONTAINING PROTEIN"/>
    <property type="match status" value="1"/>
</dbReference>
<dbReference type="RefSeq" id="WP_046305815.1">
    <property type="nucleotide sequence ID" value="NZ_KQ033999.1"/>
</dbReference>
<keyword evidence="2 4" id="KW-0808">Transferase</keyword>
<dbReference type="HOGENOM" id="CLU_062215_0_0_9"/>
<dbReference type="SUPFAM" id="SSF53448">
    <property type="entry name" value="Nucleotide-diphospho-sugar transferases"/>
    <property type="match status" value="1"/>
</dbReference>
<evidence type="ECO:0000313" key="5">
    <source>
        <dbReference type="Proteomes" id="UP000033682"/>
    </source>
</evidence>
<dbReference type="InterPro" id="IPR002495">
    <property type="entry name" value="Glyco_trans_8"/>
</dbReference>
<dbReference type="PATRIC" id="fig|303541.3.peg.215"/>